<accession>A0ABQ9X7B5</accession>
<proteinExistence type="predicted"/>
<keyword evidence="3" id="KW-1185">Reference proteome</keyword>
<dbReference type="EMBL" id="JARBJD010000197">
    <property type="protein sequence ID" value="KAK2947548.1"/>
    <property type="molecule type" value="Genomic_DNA"/>
</dbReference>
<reference evidence="2 3" key="1">
    <citation type="journal article" date="2022" name="bioRxiv">
        <title>Genomics of Preaxostyla Flagellates Illuminates Evolutionary Transitions and the Path Towards Mitochondrial Loss.</title>
        <authorList>
            <person name="Novak L.V.F."/>
            <person name="Treitli S.C."/>
            <person name="Pyrih J."/>
            <person name="Halakuc P."/>
            <person name="Pipaliya S.V."/>
            <person name="Vacek V."/>
            <person name="Brzon O."/>
            <person name="Soukal P."/>
            <person name="Eme L."/>
            <person name="Dacks J.B."/>
            <person name="Karnkowska A."/>
            <person name="Elias M."/>
            <person name="Hampl V."/>
        </authorList>
    </citation>
    <scope>NUCLEOTIDE SEQUENCE [LARGE SCALE GENOMIC DNA]</scope>
    <source>
        <strain evidence="2">NAU3</strain>
        <tissue evidence="2">Gut</tissue>
    </source>
</reference>
<name>A0ABQ9X7B5_9EUKA</name>
<feature type="compositionally biased region" description="Polar residues" evidence="1">
    <location>
        <begin position="1"/>
        <end position="16"/>
    </location>
</feature>
<dbReference type="Proteomes" id="UP001281761">
    <property type="component" value="Unassembled WGS sequence"/>
</dbReference>
<gene>
    <name evidence="2" type="ORF">BLNAU_17514</name>
</gene>
<protein>
    <submittedName>
        <fullName evidence="2">Uncharacterized protein</fullName>
    </submittedName>
</protein>
<evidence type="ECO:0000313" key="3">
    <source>
        <dbReference type="Proteomes" id="UP001281761"/>
    </source>
</evidence>
<evidence type="ECO:0000313" key="2">
    <source>
        <dbReference type="EMBL" id="KAK2947548.1"/>
    </source>
</evidence>
<feature type="region of interest" description="Disordered" evidence="1">
    <location>
        <begin position="206"/>
        <end position="226"/>
    </location>
</feature>
<sequence>MADSSVDSLEHSPSTELSDSDSWSLPSLDFYSPSPTSFPLLIDSASPPIHQIDHQFHITSPHLLHFPVFPNPPSHLSSPPTSPAPHAHQSRPIVSPSPYPLFVNRPFHQPTEQHILRKPEHCSLIRMWMSNQEELDITGDHVSFQPGHESITVEVRLRIGSDPHSPIGRSPLFRIKIRKEMIVDVQMRGVHLSDPPSFNLLSRLDTNQPERNDTPLPPDPVITNSPHTDIVIQTNTRPILHKLLEQPKRNKSIDEGNVLTIGNTESGAFGLQFVFRVAKHVTEARRLLKEWNAACDRKEAARRKRKH</sequence>
<feature type="region of interest" description="Disordered" evidence="1">
    <location>
        <begin position="1"/>
        <end position="22"/>
    </location>
</feature>
<comment type="caution">
    <text evidence="2">The sequence shown here is derived from an EMBL/GenBank/DDBJ whole genome shotgun (WGS) entry which is preliminary data.</text>
</comment>
<evidence type="ECO:0000256" key="1">
    <source>
        <dbReference type="SAM" id="MobiDB-lite"/>
    </source>
</evidence>
<organism evidence="2 3">
    <name type="scientific">Blattamonas nauphoetae</name>
    <dbReference type="NCBI Taxonomy" id="2049346"/>
    <lineage>
        <taxon>Eukaryota</taxon>
        <taxon>Metamonada</taxon>
        <taxon>Preaxostyla</taxon>
        <taxon>Oxymonadida</taxon>
        <taxon>Blattamonas</taxon>
    </lineage>
</organism>